<evidence type="ECO:0000256" key="10">
    <source>
        <dbReference type="SAM" id="Phobius"/>
    </source>
</evidence>
<dbReference type="PANTHER" id="PTHR13890">
    <property type="entry name" value="RNA SPLICING PROTEIN MRS2, MITOCHONDRIAL"/>
    <property type="match status" value="1"/>
</dbReference>
<evidence type="ECO:0000256" key="4">
    <source>
        <dbReference type="ARBA" id="ARBA00022842"/>
    </source>
</evidence>
<dbReference type="Pfam" id="PF22099">
    <property type="entry name" value="MRS2-like"/>
    <property type="match status" value="1"/>
</dbReference>
<dbReference type="GO" id="GO:0016020">
    <property type="term" value="C:membrane"/>
    <property type="evidence" value="ECO:0007669"/>
    <property type="project" value="UniProtKB-SubCell"/>
</dbReference>
<feature type="transmembrane region" description="Helical" evidence="10">
    <location>
        <begin position="471"/>
        <end position="490"/>
    </location>
</feature>
<evidence type="ECO:0000256" key="8">
    <source>
        <dbReference type="ARBA" id="ARBA00023136"/>
    </source>
</evidence>
<keyword evidence="3 10" id="KW-0812">Transmembrane</keyword>
<name>A0A7S4AGA8_9STRA</name>
<dbReference type="Gene3D" id="1.20.58.340">
    <property type="entry name" value="Magnesium transport protein CorA, transmembrane region"/>
    <property type="match status" value="1"/>
</dbReference>
<evidence type="ECO:0000256" key="3">
    <source>
        <dbReference type="ARBA" id="ARBA00022692"/>
    </source>
</evidence>
<protein>
    <recommendedName>
        <fullName evidence="12">Magnesium transporter</fullName>
    </recommendedName>
</protein>
<keyword evidence="4" id="KW-0460">Magnesium</keyword>
<dbReference type="EMBL" id="HBIX01009351">
    <property type="protein sequence ID" value="CAE0714397.1"/>
    <property type="molecule type" value="Transcribed_RNA"/>
</dbReference>
<dbReference type="GO" id="GO:0015095">
    <property type="term" value="F:magnesium ion transmembrane transporter activity"/>
    <property type="evidence" value="ECO:0007669"/>
    <property type="project" value="TreeGrafter"/>
</dbReference>
<feature type="compositionally biased region" description="Low complexity" evidence="9">
    <location>
        <begin position="138"/>
        <end position="148"/>
    </location>
</feature>
<dbReference type="AlphaFoldDB" id="A0A7S4AGA8"/>
<keyword evidence="6 10" id="KW-1133">Transmembrane helix</keyword>
<accession>A0A7S4AGA8</accession>
<evidence type="ECO:0000256" key="9">
    <source>
        <dbReference type="SAM" id="MobiDB-lite"/>
    </source>
</evidence>
<evidence type="ECO:0000256" key="7">
    <source>
        <dbReference type="ARBA" id="ARBA00023065"/>
    </source>
</evidence>
<feature type="transmembrane region" description="Helical" evidence="10">
    <location>
        <begin position="440"/>
        <end position="459"/>
    </location>
</feature>
<keyword evidence="5" id="KW-0809">Transit peptide</keyword>
<proteinExistence type="predicted"/>
<comment type="subcellular location">
    <subcellularLocation>
        <location evidence="1">Membrane</location>
        <topology evidence="1">Multi-pass membrane protein</topology>
    </subcellularLocation>
</comment>
<keyword evidence="8 10" id="KW-0472">Membrane</keyword>
<dbReference type="Gene3D" id="2.40.128.330">
    <property type="match status" value="1"/>
</dbReference>
<feature type="region of interest" description="Disordered" evidence="9">
    <location>
        <begin position="117"/>
        <end position="148"/>
    </location>
</feature>
<dbReference type="InterPro" id="IPR039204">
    <property type="entry name" value="MRS2-like"/>
</dbReference>
<evidence type="ECO:0000256" key="6">
    <source>
        <dbReference type="ARBA" id="ARBA00022989"/>
    </source>
</evidence>
<dbReference type="PANTHER" id="PTHR13890:SF0">
    <property type="entry name" value="MAGNESIUM TRANSPORTER MRS2 HOMOLOG, MITOCHONDRIAL"/>
    <property type="match status" value="1"/>
</dbReference>
<evidence type="ECO:0000256" key="1">
    <source>
        <dbReference type="ARBA" id="ARBA00004141"/>
    </source>
</evidence>
<evidence type="ECO:0000256" key="2">
    <source>
        <dbReference type="ARBA" id="ARBA00022448"/>
    </source>
</evidence>
<evidence type="ECO:0000313" key="11">
    <source>
        <dbReference type="EMBL" id="CAE0714397.1"/>
    </source>
</evidence>
<organism evidence="11">
    <name type="scientific">Pseudo-nitzschia australis</name>
    <dbReference type="NCBI Taxonomy" id="44445"/>
    <lineage>
        <taxon>Eukaryota</taxon>
        <taxon>Sar</taxon>
        <taxon>Stramenopiles</taxon>
        <taxon>Ochrophyta</taxon>
        <taxon>Bacillariophyta</taxon>
        <taxon>Bacillariophyceae</taxon>
        <taxon>Bacillariophycidae</taxon>
        <taxon>Bacillariales</taxon>
        <taxon>Bacillariaceae</taxon>
        <taxon>Pseudo-nitzschia</taxon>
    </lineage>
</organism>
<evidence type="ECO:0008006" key="12">
    <source>
        <dbReference type="Google" id="ProtNLM"/>
    </source>
</evidence>
<evidence type="ECO:0000256" key="5">
    <source>
        <dbReference type="ARBA" id="ARBA00022946"/>
    </source>
</evidence>
<reference evidence="11" key="1">
    <citation type="submission" date="2021-01" db="EMBL/GenBank/DDBJ databases">
        <authorList>
            <person name="Corre E."/>
            <person name="Pelletier E."/>
            <person name="Niang G."/>
            <person name="Scheremetjew M."/>
            <person name="Finn R."/>
            <person name="Kale V."/>
            <person name="Holt S."/>
            <person name="Cochrane G."/>
            <person name="Meng A."/>
            <person name="Brown T."/>
            <person name="Cohen L."/>
        </authorList>
    </citation>
    <scope>NUCLEOTIDE SEQUENCE</scope>
    <source>
        <strain evidence="11">10249 10 AB</strain>
    </source>
</reference>
<sequence>MHNIANHYRSSLPFIADDTDVILLSKMIPSFFLSIAGFVPRSNRRCYAVVARNMQCQVETRMQHCFHRQHNCFPQGISPCNGIFKRRLLSSVLSDIRHPMNFRLSVATSSSSSFFSSRSLNDNHNHNNTTNEVSKDISTSSFPSSLSRSNVVGDEKFKVMKIATETGVTEKIQMCQSEIMMETTLSPRDLVSLRLTSKREQREDWVGKALVEQMRNPPTIMARNKFILLSLGPVRAVAGPDAVYVFDVHSKAAKLLATDLSEVYKLRSERIKNKIQHQNEESTEMVFLETILMDATDSFTGRIRIFEPIVNDLLLRISVDLEDFSNTNTIHQMAPLKEQLKTFEIFVTQAYECVTELLNDDEAMLQLLLTEQEEARKKDTKVDFERHQHVEHVLGIYARRFNSVIQEANYLLGRIESKQEYVELELDLYRNRLIRMNIDLAILATATAVTTALSGTFGMNLVHGFEESHTAFLVVSASSALAALSVTSFFRRMLSGNVIQQRAEQRIGEIRTMSNALSDMSALDYTVKQMIRGKCMNKDEFKKQLTKARHSKKCTDEEIDLLFDVLNTHKDDVLSGQDFAKENGLRDKN</sequence>
<gene>
    <name evidence="11" type="ORF">PAUS00366_LOCUS7149</name>
</gene>
<keyword evidence="2" id="KW-0813">Transport</keyword>
<keyword evidence="7" id="KW-0406">Ion transport</keyword>